<gene>
    <name evidence="2" type="ORF">KHLLAP_LOCUS3261</name>
</gene>
<accession>A0AAI8VDS6</accession>
<dbReference type="Proteomes" id="UP001295740">
    <property type="component" value="Unassembled WGS sequence"/>
</dbReference>
<feature type="compositionally biased region" description="Pro residues" evidence="1">
    <location>
        <begin position="65"/>
        <end position="77"/>
    </location>
</feature>
<evidence type="ECO:0000313" key="3">
    <source>
        <dbReference type="Proteomes" id="UP001295740"/>
    </source>
</evidence>
<comment type="caution">
    <text evidence="2">The sequence shown here is derived from an EMBL/GenBank/DDBJ whole genome shotgun (WGS) entry which is preliminary data.</text>
</comment>
<name>A0AAI8VDS6_9PEZI</name>
<sequence length="421" mass="46503">MSEPQGSPLAQPHADEPSPSPSPPPPPATTHVSQSPRIAQSASPAPAPAPEPKPAKAPAMAEAPTAPPAPIPQPQVPKAPQVMLPQQYTASQQQAQPCQPNTTKPSSKAGYPYVGYLQNETRARFYNILADLDPYKATPKEFIHLLVNAAMRDAEIGKSIYRMNEDRLRNPQTWQPIKPPEPPTQQVTPSKPSTPLLTLEQTLSSQTAMHHPPQQYAQYQVPPGFIPGPSMTAPQFIKPPQQGSPNQSESPGTANVNDSAIELDDGPSEPKEQSCNFTWVLDRAETHLGWTGNWDKCSQIRQVSIGYDIALKLQKLFKKLNAAMDKYLTFVNRVHILTVMREMIMATLETEGTVGKECRECAREFDTNFVAAVRKLTTNQLKRLKVLEGGKWVQELQDLLDEAERQNLFAHLKQALVLIDC</sequence>
<organism evidence="2 3">
    <name type="scientific">Anthostomella pinea</name>
    <dbReference type="NCBI Taxonomy" id="933095"/>
    <lineage>
        <taxon>Eukaryota</taxon>
        <taxon>Fungi</taxon>
        <taxon>Dikarya</taxon>
        <taxon>Ascomycota</taxon>
        <taxon>Pezizomycotina</taxon>
        <taxon>Sordariomycetes</taxon>
        <taxon>Xylariomycetidae</taxon>
        <taxon>Xylariales</taxon>
        <taxon>Xylariaceae</taxon>
        <taxon>Anthostomella</taxon>
    </lineage>
</organism>
<feature type="region of interest" description="Disordered" evidence="1">
    <location>
        <begin position="171"/>
        <end position="195"/>
    </location>
</feature>
<feature type="region of interest" description="Disordered" evidence="1">
    <location>
        <begin position="222"/>
        <end position="273"/>
    </location>
</feature>
<protein>
    <submittedName>
        <fullName evidence="2">Uu.00g101870.m01.CDS01</fullName>
    </submittedName>
</protein>
<feature type="region of interest" description="Disordered" evidence="1">
    <location>
        <begin position="1"/>
        <end position="110"/>
    </location>
</feature>
<evidence type="ECO:0000256" key="1">
    <source>
        <dbReference type="SAM" id="MobiDB-lite"/>
    </source>
</evidence>
<proteinExistence type="predicted"/>
<reference evidence="2" key="1">
    <citation type="submission" date="2023-10" db="EMBL/GenBank/DDBJ databases">
        <authorList>
            <person name="Hackl T."/>
        </authorList>
    </citation>
    <scope>NUCLEOTIDE SEQUENCE</scope>
</reference>
<feature type="compositionally biased region" description="Pro residues" evidence="1">
    <location>
        <begin position="18"/>
        <end position="28"/>
    </location>
</feature>
<evidence type="ECO:0000313" key="2">
    <source>
        <dbReference type="EMBL" id="CAJ2502793.1"/>
    </source>
</evidence>
<keyword evidence="3" id="KW-1185">Reference proteome</keyword>
<dbReference type="AlphaFoldDB" id="A0AAI8VDS6"/>
<feature type="compositionally biased region" description="Polar residues" evidence="1">
    <location>
        <begin position="241"/>
        <end position="258"/>
    </location>
</feature>
<feature type="compositionally biased region" description="Low complexity" evidence="1">
    <location>
        <begin position="78"/>
        <end position="103"/>
    </location>
</feature>
<dbReference type="EMBL" id="CAUWAG010000004">
    <property type="protein sequence ID" value="CAJ2502793.1"/>
    <property type="molecule type" value="Genomic_DNA"/>
</dbReference>